<accession>A0A0D9XBB2</accession>
<name>A0A0D9XBB2_9ORYZ</name>
<dbReference type="EnsemblPlants" id="LPERR09G00650.1">
    <property type="protein sequence ID" value="LPERR09G00650.1"/>
    <property type="gene ID" value="LPERR09G00650"/>
</dbReference>
<proteinExistence type="predicted"/>
<reference evidence="1" key="3">
    <citation type="submission" date="2015-04" db="UniProtKB">
        <authorList>
            <consortium name="EnsemblPlants"/>
        </authorList>
    </citation>
    <scope>IDENTIFICATION</scope>
</reference>
<keyword evidence="2" id="KW-1185">Reference proteome</keyword>
<sequence>MPRGVIGHGGHRGLSDMRDVSDRTAAQMDGDCYRKGGGVLLAGLKKRRCAAAVNKLRQSGPVVVAAAGGCQERGG</sequence>
<protein>
    <submittedName>
        <fullName evidence="1">Uncharacterized protein</fullName>
    </submittedName>
</protein>
<reference evidence="2" key="2">
    <citation type="submission" date="2013-12" db="EMBL/GenBank/DDBJ databases">
        <authorList>
            <person name="Yu Y."/>
            <person name="Lee S."/>
            <person name="de Baynast K."/>
            <person name="Wissotski M."/>
            <person name="Liu L."/>
            <person name="Talag J."/>
            <person name="Goicoechea J."/>
            <person name="Angelova A."/>
            <person name="Jetty R."/>
            <person name="Kudrna D."/>
            <person name="Golser W."/>
            <person name="Rivera L."/>
            <person name="Zhang J."/>
            <person name="Wing R."/>
        </authorList>
    </citation>
    <scope>NUCLEOTIDE SEQUENCE</scope>
</reference>
<dbReference type="HOGENOM" id="CLU_2674686_0_0_1"/>
<evidence type="ECO:0000313" key="2">
    <source>
        <dbReference type="Proteomes" id="UP000032180"/>
    </source>
</evidence>
<dbReference type="AlphaFoldDB" id="A0A0D9XBB2"/>
<reference evidence="1 2" key="1">
    <citation type="submission" date="2012-08" db="EMBL/GenBank/DDBJ databases">
        <title>Oryza genome evolution.</title>
        <authorList>
            <person name="Wing R.A."/>
        </authorList>
    </citation>
    <scope>NUCLEOTIDE SEQUENCE</scope>
</reference>
<evidence type="ECO:0000313" key="1">
    <source>
        <dbReference type="EnsemblPlants" id="LPERR09G00650.1"/>
    </source>
</evidence>
<dbReference type="Gramene" id="LPERR09G00650.1">
    <property type="protein sequence ID" value="LPERR09G00650.1"/>
    <property type="gene ID" value="LPERR09G00650"/>
</dbReference>
<organism evidence="1 2">
    <name type="scientific">Leersia perrieri</name>
    <dbReference type="NCBI Taxonomy" id="77586"/>
    <lineage>
        <taxon>Eukaryota</taxon>
        <taxon>Viridiplantae</taxon>
        <taxon>Streptophyta</taxon>
        <taxon>Embryophyta</taxon>
        <taxon>Tracheophyta</taxon>
        <taxon>Spermatophyta</taxon>
        <taxon>Magnoliopsida</taxon>
        <taxon>Liliopsida</taxon>
        <taxon>Poales</taxon>
        <taxon>Poaceae</taxon>
        <taxon>BOP clade</taxon>
        <taxon>Oryzoideae</taxon>
        <taxon>Oryzeae</taxon>
        <taxon>Oryzinae</taxon>
        <taxon>Leersia</taxon>
    </lineage>
</organism>
<dbReference type="Proteomes" id="UP000032180">
    <property type="component" value="Chromosome 9"/>
</dbReference>